<dbReference type="GO" id="GO:0004672">
    <property type="term" value="F:protein kinase activity"/>
    <property type="evidence" value="ECO:0007669"/>
    <property type="project" value="InterPro"/>
</dbReference>
<organism evidence="2 3">
    <name type="scientific">Diversispora epigaea</name>
    <dbReference type="NCBI Taxonomy" id="1348612"/>
    <lineage>
        <taxon>Eukaryota</taxon>
        <taxon>Fungi</taxon>
        <taxon>Fungi incertae sedis</taxon>
        <taxon>Mucoromycota</taxon>
        <taxon>Glomeromycotina</taxon>
        <taxon>Glomeromycetes</taxon>
        <taxon>Diversisporales</taxon>
        <taxon>Diversisporaceae</taxon>
        <taxon>Diversispora</taxon>
    </lineage>
</organism>
<dbReference type="InterPro" id="IPR011009">
    <property type="entry name" value="Kinase-like_dom_sf"/>
</dbReference>
<gene>
    <name evidence="2" type="ORF">Glove_117g76</name>
</gene>
<feature type="domain" description="Protein kinase" evidence="1">
    <location>
        <begin position="1"/>
        <end position="73"/>
    </location>
</feature>
<dbReference type="GO" id="GO:0005524">
    <property type="term" value="F:ATP binding"/>
    <property type="evidence" value="ECO:0007669"/>
    <property type="project" value="InterPro"/>
</dbReference>
<proteinExistence type="predicted"/>
<evidence type="ECO:0000259" key="1">
    <source>
        <dbReference type="PROSITE" id="PS50011"/>
    </source>
</evidence>
<dbReference type="Gene3D" id="1.10.510.10">
    <property type="entry name" value="Transferase(Phosphotransferase) domain 1"/>
    <property type="match status" value="1"/>
</dbReference>
<dbReference type="EMBL" id="PQFF01000109">
    <property type="protein sequence ID" value="RHZ81843.1"/>
    <property type="molecule type" value="Genomic_DNA"/>
</dbReference>
<dbReference type="AlphaFoldDB" id="A0A397JA17"/>
<dbReference type="Proteomes" id="UP000266861">
    <property type="component" value="Unassembled WGS sequence"/>
</dbReference>
<name>A0A397JA17_9GLOM</name>
<protein>
    <recommendedName>
        <fullName evidence="1">Protein kinase domain-containing protein</fullName>
    </recommendedName>
</protein>
<dbReference type="OrthoDB" id="2403434at2759"/>
<evidence type="ECO:0000313" key="2">
    <source>
        <dbReference type="EMBL" id="RHZ81843.1"/>
    </source>
</evidence>
<dbReference type="PROSITE" id="PS50011">
    <property type="entry name" value="PROTEIN_KINASE_DOM"/>
    <property type="match status" value="1"/>
</dbReference>
<sequence length="73" mass="8150">MVISDFGLSKLIGTNPNSPEKKNIFMQIFRGEGYTKADVYSYGIIAYEIVTGFPLYLDIPHDKDLAMKICNGS</sequence>
<keyword evidence="3" id="KW-1185">Reference proteome</keyword>
<dbReference type="InterPro" id="IPR000719">
    <property type="entry name" value="Prot_kinase_dom"/>
</dbReference>
<reference evidence="2 3" key="1">
    <citation type="submission" date="2018-08" db="EMBL/GenBank/DDBJ databases">
        <title>Genome and evolution of the arbuscular mycorrhizal fungus Diversispora epigaea (formerly Glomus versiforme) and its bacterial endosymbionts.</title>
        <authorList>
            <person name="Sun X."/>
            <person name="Fei Z."/>
            <person name="Harrison M."/>
        </authorList>
    </citation>
    <scope>NUCLEOTIDE SEQUENCE [LARGE SCALE GENOMIC DNA]</scope>
    <source>
        <strain evidence="2 3">IT104</strain>
    </source>
</reference>
<comment type="caution">
    <text evidence="2">The sequence shown here is derived from an EMBL/GenBank/DDBJ whole genome shotgun (WGS) entry which is preliminary data.</text>
</comment>
<evidence type="ECO:0000313" key="3">
    <source>
        <dbReference type="Proteomes" id="UP000266861"/>
    </source>
</evidence>
<accession>A0A397JA17</accession>
<dbReference type="SUPFAM" id="SSF56112">
    <property type="entry name" value="Protein kinase-like (PK-like)"/>
    <property type="match status" value="1"/>
</dbReference>